<name>A0AA48QV99_9TREE</name>
<sequence>MIRDADGHPIALPLAKLPSVPLAADISDLQRYLRRAPDPLTAQALLRRYVDDNITANTRRSSLSAALDTAVREVPKWAHQVSVTRQIYNLPPYDIERRTRANVRKTYPECTCVKCTAKPVTPHSSRRKRAGATEIETAIETETESQSQSARSIARSISGGSSHSEGSAYTHIAFFDVEDPPPPYSSTA</sequence>
<dbReference type="AlphaFoldDB" id="A0AA48QV99"/>
<dbReference type="Proteomes" id="UP001233271">
    <property type="component" value="Chromosome 3"/>
</dbReference>
<evidence type="ECO:0000313" key="3">
    <source>
        <dbReference type="Proteomes" id="UP001233271"/>
    </source>
</evidence>
<dbReference type="KEGG" id="ccac:CcaHIS019_0311830"/>
<reference evidence="2" key="1">
    <citation type="journal article" date="2023" name="BMC Genomics">
        <title>Chromosome-level genome assemblies of Cutaneotrichosporon spp. (Trichosporonales, Basidiomycota) reveal imbalanced evolution between nucleotide sequences and chromosome synteny.</title>
        <authorList>
            <person name="Kobayashi Y."/>
            <person name="Kayamori A."/>
            <person name="Aoki K."/>
            <person name="Shiwa Y."/>
            <person name="Matsutani M."/>
            <person name="Fujita N."/>
            <person name="Sugita T."/>
            <person name="Iwasaki W."/>
            <person name="Tanaka N."/>
            <person name="Takashima M."/>
        </authorList>
    </citation>
    <scope>NUCLEOTIDE SEQUENCE</scope>
    <source>
        <strain evidence="2">HIS019</strain>
    </source>
</reference>
<gene>
    <name evidence="2" type="ORF">CcaverHIS019_0311830</name>
</gene>
<feature type="region of interest" description="Disordered" evidence="1">
    <location>
        <begin position="138"/>
        <end position="165"/>
    </location>
</feature>
<proteinExistence type="predicted"/>
<dbReference type="EMBL" id="AP028214">
    <property type="protein sequence ID" value="BEI91113.1"/>
    <property type="molecule type" value="Genomic_DNA"/>
</dbReference>
<evidence type="ECO:0000256" key="1">
    <source>
        <dbReference type="SAM" id="MobiDB-lite"/>
    </source>
</evidence>
<feature type="compositionally biased region" description="Low complexity" evidence="1">
    <location>
        <begin position="144"/>
        <end position="165"/>
    </location>
</feature>
<accession>A0AA48QV99</accession>
<keyword evidence="3" id="KW-1185">Reference proteome</keyword>
<protein>
    <submittedName>
        <fullName evidence="2">Uncharacterized protein</fullName>
    </submittedName>
</protein>
<dbReference type="RefSeq" id="XP_060456378.1">
    <property type="nucleotide sequence ID" value="XM_060599712.1"/>
</dbReference>
<organism evidence="2 3">
    <name type="scientific">Cutaneotrichosporon cavernicola</name>
    <dbReference type="NCBI Taxonomy" id="279322"/>
    <lineage>
        <taxon>Eukaryota</taxon>
        <taxon>Fungi</taxon>
        <taxon>Dikarya</taxon>
        <taxon>Basidiomycota</taxon>
        <taxon>Agaricomycotina</taxon>
        <taxon>Tremellomycetes</taxon>
        <taxon>Trichosporonales</taxon>
        <taxon>Trichosporonaceae</taxon>
        <taxon>Cutaneotrichosporon</taxon>
    </lineage>
</organism>
<dbReference type="GeneID" id="85494983"/>
<evidence type="ECO:0000313" key="2">
    <source>
        <dbReference type="EMBL" id="BEI91113.1"/>
    </source>
</evidence>